<gene>
    <name evidence="3" type="ORF">EV192_105417</name>
</gene>
<accession>A0A4V2S730</accession>
<feature type="chain" id="PRO_5038369882" evidence="1">
    <location>
        <begin position="22"/>
        <end position="287"/>
    </location>
</feature>
<dbReference type="Proteomes" id="UP000295680">
    <property type="component" value="Unassembled WGS sequence"/>
</dbReference>
<dbReference type="RefSeq" id="WP_132119045.1">
    <property type="nucleotide sequence ID" value="NZ_SLWS01000005.1"/>
</dbReference>
<protein>
    <submittedName>
        <fullName evidence="3">Beta-lactamase family protein</fullName>
    </submittedName>
</protein>
<dbReference type="OrthoDB" id="4981298at2"/>
<evidence type="ECO:0000259" key="2">
    <source>
        <dbReference type="Pfam" id="PF13354"/>
    </source>
</evidence>
<dbReference type="SUPFAM" id="SSF56601">
    <property type="entry name" value="beta-lactamase/transpeptidase-like"/>
    <property type="match status" value="1"/>
</dbReference>
<proteinExistence type="predicted"/>
<feature type="signal peptide" evidence="1">
    <location>
        <begin position="1"/>
        <end position="21"/>
    </location>
</feature>
<evidence type="ECO:0000313" key="4">
    <source>
        <dbReference type="Proteomes" id="UP000295680"/>
    </source>
</evidence>
<dbReference type="Pfam" id="PF13354">
    <property type="entry name" value="Beta-lactamase2"/>
    <property type="match status" value="1"/>
</dbReference>
<name>A0A4V2S730_9PSEU</name>
<comment type="caution">
    <text evidence="3">The sequence shown here is derived from an EMBL/GenBank/DDBJ whole genome shotgun (WGS) entry which is preliminary data.</text>
</comment>
<dbReference type="GO" id="GO:0008800">
    <property type="term" value="F:beta-lactamase activity"/>
    <property type="evidence" value="ECO:0007669"/>
    <property type="project" value="InterPro"/>
</dbReference>
<feature type="domain" description="Beta-lactamase class A catalytic" evidence="2">
    <location>
        <begin position="118"/>
        <end position="257"/>
    </location>
</feature>
<organism evidence="3 4">
    <name type="scientific">Actinocrispum wychmicini</name>
    <dbReference type="NCBI Taxonomy" id="1213861"/>
    <lineage>
        <taxon>Bacteria</taxon>
        <taxon>Bacillati</taxon>
        <taxon>Actinomycetota</taxon>
        <taxon>Actinomycetes</taxon>
        <taxon>Pseudonocardiales</taxon>
        <taxon>Pseudonocardiaceae</taxon>
        <taxon>Actinocrispum</taxon>
    </lineage>
</organism>
<dbReference type="AlphaFoldDB" id="A0A4V2S730"/>
<dbReference type="PROSITE" id="PS51318">
    <property type="entry name" value="TAT"/>
    <property type="match status" value="1"/>
</dbReference>
<reference evidence="3 4" key="1">
    <citation type="submission" date="2019-03" db="EMBL/GenBank/DDBJ databases">
        <title>Genomic Encyclopedia of Type Strains, Phase IV (KMG-IV): sequencing the most valuable type-strain genomes for metagenomic binning, comparative biology and taxonomic classification.</title>
        <authorList>
            <person name="Goeker M."/>
        </authorList>
    </citation>
    <scope>NUCLEOTIDE SEQUENCE [LARGE SCALE GENOMIC DNA]</scope>
    <source>
        <strain evidence="3 4">DSM 45934</strain>
    </source>
</reference>
<evidence type="ECO:0000313" key="3">
    <source>
        <dbReference type="EMBL" id="TCO58350.1"/>
    </source>
</evidence>
<dbReference type="InterPro" id="IPR006311">
    <property type="entry name" value="TAT_signal"/>
</dbReference>
<sequence length="287" mass="30086">MSGFGRRALVSGLVVAAVVLAAPTLATSVTPADLAVEVLAPPPIPVTPGPAPEYAHNMVAAAMNAVPDGMTVGTAVLDLTTGDLETDGVDQFYSASLSKLMLVVDMLDRNVDLSTSDDQLVARALSVSDDNAMNALWEKFDGPDAMTRVADSLNLPDTATPDDASQWGETEVSPAGFARLYQHILTEMDPDDRDRIVGDLSAAQPTAADGFHQFFGLLGQPVADYAKQGWMYYGSKLYLHSAGVVHDNTGDYVVVLMSVQPVTAVATAEAKVNTVASAMLDVLAGDS</sequence>
<evidence type="ECO:0000256" key="1">
    <source>
        <dbReference type="SAM" id="SignalP"/>
    </source>
</evidence>
<dbReference type="Gene3D" id="3.40.710.10">
    <property type="entry name" value="DD-peptidase/beta-lactamase superfamily"/>
    <property type="match status" value="1"/>
</dbReference>
<dbReference type="EMBL" id="SLWS01000005">
    <property type="protein sequence ID" value="TCO58350.1"/>
    <property type="molecule type" value="Genomic_DNA"/>
</dbReference>
<dbReference type="InterPro" id="IPR045155">
    <property type="entry name" value="Beta-lactam_cat"/>
</dbReference>
<dbReference type="InterPro" id="IPR012338">
    <property type="entry name" value="Beta-lactam/transpept-like"/>
</dbReference>
<keyword evidence="1" id="KW-0732">Signal</keyword>
<dbReference type="GO" id="GO:0030655">
    <property type="term" value="P:beta-lactam antibiotic catabolic process"/>
    <property type="evidence" value="ECO:0007669"/>
    <property type="project" value="InterPro"/>
</dbReference>
<keyword evidence="4" id="KW-1185">Reference proteome</keyword>